<reference evidence="1" key="1">
    <citation type="submission" date="2021-03" db="EMBL/GenBank/DDBJ databases">
        <title>Draft genome sequence of rust myrtle Austropuccinia psidii MF-1, a brazilian biotype.</title>
        <authorList>
            <person name="Quecine M.C."/>
            <person name="Pachon D.M.R."/>
            <person name="Bonatelli M.L."/>
            <person name="Correr F.H."/>
            <person name="Franceschini L.M."/>
            <person name="Leite T.F."/>
            <person name="Margarido G.R.A."/>
            <person name="Almeida C.A."/>
            <person name="Ferrarezi J.A."/>
            <person name="Labate C.A."/>
        </authorList>
    </citation>
    <scope>NUCLEOTIDE SEQUENCE</scope>
    <source>
        <strain evidence="1">MF-1</strain>
    </source>
</reference>
<sequence>MAHPVFRNFNEQETSQISQMSESLLLPRQTQAKLCSQRQSERPVILQDIYNQVKKIKKDKLQGRSPIDALIDTLKEENFTWSSERDAEGHITSLFFTNPLSIKLLHGFPHVILMDCTYKNNK</sequence>
<dbReference type="Proteomes" id="UP000765509">
    <property type="component" value="Unassembled WGS sequence"/>
</dbReference>
<comment type="caution">
    <text evidence="1">The sequence shown here is derived from an EMBL/GenBank/DDBJ whole genome shotgun (WGS) entry which is preliminary data.</text>
</comment>
<name>A0A9Q3HXS0_9BASI</name>
<accession>A0A9Q3HXS0</accession>
<organism evidence="1 2">
    <name type="scientific">Austropuccinia psidii MF-1</name>
    <dbReference type="NCBI Taxonomy" id="1389203"/>
    <lineage>
        <taxon>Eukaryota</taxon>
        <taxon>Fungi</taxon>
        <taxon>Dikarya</taxon>
        <taxon>Basidiomycota</taxon>
        <taxon>Pucciniomycotina</taxon>
        <taxon>Pucciniomycetes</taxon>
        <taxon>Pucciniales</taxon>
        <taxon>Sphaerophragmiaceae</taxon>
        <taxon>Austropuccinia</taxon>
    </lineage>
</organism>
<dbReference type="AlphaFoldDB" id="A0A9Q3HXS0"/>
<gene>
    <name evidence="1" type="ORF">O181_060673</name>
</gene>
<dbReference type="PANTHER" id="PTHR47718">
    <property type="entry name" value="OS01G0519700 PROTEIN"/>
    <property type="match status" value="1"/>
</dbReference>
<evidence type="ECO:0008006" key="3">
    <source>
        <dbReference type="Google" id="ProtNLM"/>
    </source>
</evidence>
<proteinExistence type="predicted"/>
<dbReference type="EMBL" id="AVOT02028470">
    <property type="protein sequence ID" value="MBW0520958.1"/>
    <property type="molecule type" value="Genomic_DNA"/>
</dbReference>
<evidence type="ECO:0000313" key="1">
    <source>
        <dbReference type="EMBL" id="MBW0520958.1"/>
    </source>
</evidence>
<evidence type="ECO:0000313" key="2">
    <source>
        <dbReference type="Proteomes" id="UP000765509"/>
    </source>
</evidence>
<protein>
    <recommendedName>
        <fullName evidence="3">MULE transposase domain-containing protein</fullName>
    </recommendedName>
</protein>
<keyword evidence="2" id="KW-1185">Reference proteome</keyword>
<dbReference type="PANTHER" id="PTHR47718:SF3">
    <property type="entry name" value="PROTEIN FAR1-RELATED SEQUENCE 5-LIKE"/>
    <property type="match status" value="1"/>
</dbReference>
<dbReference type="OrthoDB" id="3356549at2759"/>